<dbReference type="GeneID" id="116299159"/>
<feature type="site" description="Important for substrate specificity" evidence="4">
    <location>
        <position position="174"/>
    </location>
</feature>
<name>A0A6P8I522_ACTTE</name>
<dbReference type="PROSITE" id="PS01240">
    <property type="entry name" value="PNP_MTAP_2"/>
    <property type="match status" value="1"/>
</dbReference>
<dbReference type="EC" id="2.4.2.28" evidence="4"/>
<evidence type="ECO:0000256" key="4">
    <source>
        <dbReference type="HAMAP-Rule" id="MF_03155"/>
    </source>
</evidence>
<proteinExistence type="inferred from homology"/>
<evidence type="ECO:0000256" key="2">
    <source>
        <dbReference type="ARBA" id="ARBA00022679"/>
    </source>
</evidence>
<comment type="subunit">
    <text evidence="4">Homotrimer.</text>
</comment>
<dbReference type="GO" id="GO:0005634">
    <property type="term" value="C:nucleus"/>
    <property type="evidence" value="ECO:0007669"/>
    <property type="project" value="UniProtKB-SubCell"/>
</dbReference>
<dbReference type="GO" id="GO:0005829">
    <property type="term" value="C:cytosol"/>
    <property type="evidence" value="ECO:0007669"/>
    <property type="project" value="TreeGrafter"/>
</dbReference>
<dbReference type="GO" id="GO:0006166">
    <property type="term" value="P:purine ribonucleoside salvage"/>
    <property type="evidence" value="ECO:0007669"/>
    <property type="project" value="UniProtKB-KW"/>
</dbReference>
<comment type="similarity">
    <text evidence="4">Belongs to the PNP/MTAP phosphorylase family. MTAP subfamily.</text>
</comment>
<keyword evidence="6" id="KW-1185">Reference proteome</keyword>
<organism evidence="6 7">
    <name type="scientific">Actinia tenebrosa</name>
    <name type="common">Australian red waratah sea anemone</name>
    <dbReference type="NCBI Taxonomy" id="6105"/>
    <lineage>
        <taxon>Eukaryota</taxon>
        <taxon>Metazoa</taxon>
        <taxon>Cnidaria</taxon>
        <taxon>Anthozoa</taxon>
        <taxon>Hexacorallia</taxon>
        <taxon>Actiniaria</taxon>
        <taxon>Actiniidae</taxon>
        <taxon>Actinia</taxon>
    </lineage>
</organism>
<dbReference type="InterPro" id="IPR035994">
    <property type="entry name" value="Nucleoside_phosphorylase_sf"/>
</dbReference>
<feature type="binding site" evidence="4">
    <location>
        <begin position="216"/>
        <end position="218"/>
    </location>
    <ligand>
        <name>substrate</name>
    </ligand>
</feature>
<dbReference type="RefSeq" id="XP_031563649.1">
    <property type="nucleotide sequence ID" value="XM_031707789.1"/>
</dbReference>
<keyword evidence="2 4" id="KW-0808">Transferase</keyword>
<dbReference type="Pfam" id="PF01048">
    <property type="entry name" value="PNP_UDP_1"/>
    <property type="match status" value="1"/>
</dbReference>
<feature type="binding site" evidence="4">
    <location>
        <position position="14"/>
    </location>
    <ligand>
        <name>phosphate</name>
        <dbReference type="ChEBI" id="CHEBI:43474"/>
    </ligand>
</feature>
<dbReference type="GO" id="GO:0017061">
    <property type="term" value="F:S-methyl-5-thioadenosine phosphorylase activity"/>
    <property type="evidence" value="ECO:0007669"/>
    <property type="project" value="UniProtKB-UniRule"/>
</dbReference>
<dbReference type="Proteomes" id="UP000515163">
    <property type="component" value="Unplaced"/>
</dbReference>
<dbReference type="Gene3D" id="3.40.50.1580">
    <property type="entry name" value="Nucleoside phosphorylase domain"/>
    <property type="match status" value="1"/>
</dbReference>
<feature type="binding site" evidence="4">
    <location>
        <position position="192"/>
    </location>
    <ligand>
        <name>substrate</name>
    </ligand>
</feature>
<comment type="pathway">
    <text evidence="4">Amino-acid biosynthesis; L-methionine biosynthesis via salvage pathway; S-methyl-5-thio-alpha-D-ribose 1-phosphate from S-methyl-5'-thioadenosine (phosphorylase route): step 1/1.</text>
</comment>
<evidence type="ECO:0000313" key="7">
    <source>
        <dbReference type="RefSeq" id="XP_031563649.1"/>
    </source>
</evidence>
<keyword evidence="4" id="KW-0963">Cytoplasm</keyword>
<reference evidence="7" key="1">
    <citation type="submission" date="2025-08" db="UniProtKB">
        <authorList>
            <consortium name="RefSeq"/>
        </authorList>
    </citation>
    <scope>IDENTIFICATION</scope>
    <source>
        <tissue evidence="7">Tentacle</tissue>
    </source>
</reference>
<dbReference type="PANTHER" id="PTHR42679">
    <property type="entry name" value="S-METHYL-5'-THIOADENOSINE PHOSPHORYLASE"/>
    <property type="match status" value="1"/>
</dbReference>
<feature type="binding site" evidence="4">
    <location>
        <begin position="89"/>
        <end position="90"/>
    </location>
    <ligand>
        <name>phosphate</name>
        <dbReference type="ChEBI" id="CHEBI:43474"/>
    </ligand>
</feature>
<feature type="binding site" evidence="4">
    <location>
        <begin position="56"/>
        <end position="57"/>
    </location>
    <ligand>
        <name>phosphate</name>
        <dbReference type="ChEBI" id="CHEBI:43474"/>
    </ligand>
</feature>
<dbReference type="GO" id="GO:0019509">
    <property type="term" value="P:L-methionine salvage from methylthioadenosine"/>
    <property type="evidence" value="ECO:0007669"/>
    <property type="project" value="UniProtKB-UniRule"/>
</dbReference>
<protein>
    <recommendedName>
        <fullName evidence="4">S-methyl-5'-thioadenosine phosphorylase</fullName>
        <ecNumber evidence="4">2.4.2.28</ecNumber>
    </recommendedName>
    <alternativeName>
        <fullName evidence="4">5'-methylthioadenosine phosphorylase</fullName>
        <shortName evidence="4">MTA phosphorylase</shortName>
        <shortName evidence="4">MTAP</shortName>
        <shortName evidence="4">MTAPase</shortName>
    </alternativeName>
</protein>
<dbReference type="CDD" id="cd09010">
    <property type="entry name" value="MTAP_SsMTAPII_like_MTIP"/>
    <property type="match status" value="1"/>
</dbReference>
<evidence type="ECO:0000256" key="1">
    <source>
        <dbReference type="ARBA" id="ARBA00022676"/>
    </source>
</evidence>
<dbReference type="FunCoup" id="A0A6P8I522">
    <property type="interactions" value="1755"/>
</dbReference>
<feature type="binding site" evidence="4">
    <location>
        <position position="193"/>
    </location>
    <ligand>
        <name>phosphate</name>
        <dbReference type="ChEBI" id="CHEBI:43474"/>
    </ligand>
</feature>
<keyword evidence="1 4" id="KW-0328">Glycosyltransferase</keyword>
<dbReference type="InterPro" id="IPR010044">
    <property type="entry name" value="MTAP"/>
</dbReference>
<dbReference type="NCBIfam" id="TIGR01694">
    <property type="entry name" value="MTAP"/>
    <property type="match status" value="1"/>
</dbReference>
<gene>
    <name evidence="7" type="primary">LOC116299159</name>
</gene>
<sequence length="279" mass="30916">MAAGKVKVGIIGGTGIDDPDILEGRQEKTIITPFGSPSDNLVIGKIKEIDCVLIARHGRKHTVTPTHINYRANIYALEQEGCTHVVVTTACGSLKEDYRPGDIVFPDQFIDRTNQRESTFYDGKEGSHVGVCHIPMHEPYCPELRKILIDVARDLGLTHHEKGVNVVIEGPRFSSKAESKMFRIWGGDIINMTAMPEVALANEKGLCYAAIAMVTDYDSWHDDHEPVSVEAVLKTFKSNVSNAIKIILECIPRIAQKDWTHLLKKKADDVKSSTMLPKA</sequence>
<dbReference type="SUPFAM" id="SSF53167">
    <property type="entry name" value="Purine and uridine phosphorylases"/>
    <property type="match status" value="1"/>
</dbReference>
<dbReference type="InParanoid" id="A0A6P8I522"/>
<feature type="domain" description="Nucleoside phosphorylase" evidence="5">
    <location>
        <begin position="7"/>
        <end position="251"/>
    </location>
</feature>
<evidence type="ECO:0000259" key="5">
    <source>
        <dbReference type="Pfam" id="PF01048"/>
    </source>
</evidence>
<dbReference type="PANTHER" id="PTHR42679:SF2">
    <property type="entry name" value="S-METHYL-5'-THIOADENOSINE PHOSPHORYLASE"/>
    <property type="match status" value="1"/>
</dbReference>
<comment type="function">
    <text evidence="4">Catalyzes the reversible phosphorylation of S-methyl-5'-thioadenosine (MTA) to adenine and 5-methylthioribose-1-phosphate. Involved in the breakdown of MTA, a major by-product of polyamine biosynthesis. Responsible for the first step in the methionine salvage pathway after MTA has been generated from S-adenosylmethionine. Has broad substrate specificity with 6-aminopurine nucleosides as preferred substrates.</text>
</comment>
<comment type="catalytic activity">
    <reaction evidence="4">
        <text>S-methyl-5'-thioadenosine + phosphate = 5-(methylsulfanyl)-alpha-D-ribose 1-phosphate + adenine</text>
        <dbReference type="Rhea" id="RHEA:11852"/>
        <dbReference type="ChEBI" id="CHEBI:16708"/>
        <dbReference type="ChEBI" id="CHEBI:17509"/>
        <dbReference type="ChEBI" id="CHEBI:43474"/>
        <dbReference type="ChEBI" id="CHEBI:58533"/>
        <dbReference type="EC" id="2.4.2.28"/>
    </reaction>
</comment>
<dbReference type="InterPro" id="IPR018099">
    <property type="entry name" value="Purine_phosphorylase-2_CS"/>
</dbReference>
<comment type="subcellular location">
    <subcellularLocation>
        <location evidence="4">Cytoplasm</location>
    </subcellularLocation>
    <subcellularLocation>
        <location evidence="4">Nucleus</location>
    </subcellularLocation>
</comment>
<evidence type="ECO:0000256" key="3">
    <source>
        <dbReference type="ARBA" id="ARBA00022726"/>
    </source>
</evidence>
<feature type="site" description="Important for substrate specificity" evidence="4">
    <location>
        <position position="229"/>
    </location>
</feature>
<dbReference type="OrthoDB" id="431409at2759"/>
<dbReference type="KEGG" id="aten:116299159"/>
<accession>A0A6P8I522</accession>
<keyword evidence="3 4" id="KW-0660">Purine salvage</keyword>
<keyword evidence="4" id="KW-0539">Nucleus</keyword>
<dbReference type="FunFam" id="3.40.50.1580:FF:000012">
    <property type="entry name" value="Probable 6-oxopurine nucleoside phosphorylase"/>
    <property type="match status" value="1"/>
</dbReference>
<dbReference type="InterPro" id="IPR000845">
    <property type="entry name" value="Nucleoside_phosphorylase_d"/>
</dbReference>
<dbReference type="AlphaFoldDB" id="A0A6P8I522"/>
<dbReference type="HAMAP" id="MF_01963">
    <property type="entry name" value="MTAP"/>
    <property type="match status" value="1"/>
</dbReference>
<dbReference type="UniPathway" id="UPA00904">
    <property type="reaction ID" value="UER00873"/>
</dbReference>
<evidence type="ECO:0000313" key="6">
    <source>
        <dbReference type="Proteomes" id="UP000515163"/>
    </source>
</evidence>